<protein>
    <recommendedName>
        <fullName evidence="3">Flagellar assembly protein FliH/Type III secretion system HrpE domain-containing protein</fullName>
    </recommendedName>
</protein>
<evidence type="ECO:0008006" key="3">
    <source>
        <dbReference type="Google" id="ProtNLM"/>
    </source>
</evidence>
<dbReference type="RefSeq" id="WP_192109455.1">
    <property type="nucleotide sequence ID" value="NZ_JACYXJ010000004.1"/>
</dbReference>
<organism evidence="1 2">
    <name type="scientific">Roseibium polysiphoniae</name>
    <dbReference type="NCBI Taxonomy" id="2571221"/>
    <lineage>
        <taxon>Bacteria</taxon>
        <taxon>Pseudomonadati</taxon>
        <taxon>Pseudomonadota</taxon>
        <taxon>Alphaproteobacteria</taxon>
        <taxon>Hyphomicrobiales</taxon>
        <taxon>Stappiaceae</taxon>
        <taxon>Roseibium</taxon>
    </lineage>
</organism>
<keyword evidence="2" id="KW-1185">Reference proteome</keyword>
<evidence type="ECO:0000313" key="2">
    <source>
        <dbReference type="Proteomes" id="UP000615687"/>
    </source>
</evidence>
<gene>
    <name evidence="1" type="ORF">IG617_12050</name>
</gene>
<comment type="caution">
    <text evidence="1">The sequence shown here is derived from an EMBL/GenBank/DDBJ whole genome shotgun (WGS) entry which is preliminary data.</text>
</comment>
<dbReference type="EMBL" id="JACYXJ010000004">
    <property type="protein sequence ID" value="MBD8877021.1"/>
    <property type="molecule type" value="Genomic_DNA"/>
</dbReference>
<accession>A0ABR9CAT3</accession>
<dbReference type="Proteomes" id="UP000615687">
    <property type="component" value="Unassembled WGS sequence"/>
</dbReference>
<reference evidence="1 2" key="1">
    <citation type="submission" date="2020-09" db="EMBL/GenBank/DDBJ databases">
        <title>The genome sequence of type strain Labrenzia polysiphoniae KACC 19711.</title>
        <authorList>
            <person name="Liu Y."/>
        </authorList>
    </citation>
    <scope>NUCLEOTIDE SEQUENCE [LARGE SCALE GENOMIC DNA]</scope>
    <source>
        <strain evidence="1 2">KACC 19711</strain>
    </source>
</reference>
<name>A0ABR9CAT3_9HYPH</name>
<sequence length="209" mass="22904">MTSIAAHIPVISEASLKSFENASAMLVDVVHAPEPENIGQEDLTETAYRRGLDEGTRLAEESIATQLKALQEEHQAQLQELRDTTDRHYAEMLAEGLQKEFVGLEQRLAASLASLLGPLVEERLSEIVVGSFASTLKNLWDREQALSIKVQGPASLLERLVEQLGPEASRIETEEAANGDLRVVLNDTLVESQLSNWLSMISEAGATEK</sequence>
<proteinExistence type="predicted"/>
<evidence type="ECO:0000313" key="1">
    <source>
        <dbReference type="EMBL" id="MBD8877021.1"/>
    </source>
</evidence>